<accession>A0ABT7FUR2</accession>
<evidence type="ECO:0000313" key="1">
    <source>
        <dbReference type="EMBL" id="MDK4289518.1"/>
    </source>
</evidence>
<name>A0ABT7FUR2_9CORY</name>
<dbReference type="RefSeq" id="WP_284587584.1">
    <property type="nucleotide sequence ID" value="NZ_JASNUQ010000002.1"/>
</dbReference>
<evidence type="ECO:0000313" key="2">
    <source>
        <dbReference type="Proteomes" id="UP001239759"/>
    </source>
</evidence>
<dbReference type="SUPFAM" id="SSF53098">
    <property type="entry name" value="Ribonuclease H-like"/>
    <property type="match status" value="1"/>
</dbReference>
<dbReference type="EMBL" id="JASNUQ010000002">
    <property type="protein sequence ID" value="MDK4289518.1"/>
    <property type="molecule type" value="Genomic_DNA"/>
</dbReference>
<protein>
    <recommendedName>
        <fullName evidence="3">Transposase</fullName>
    </recommendedName>
</protein>
<dbReference type="InterPro" id="IPR012337">
    <property type="entry name" value="RNaseH-like_sf"/>
</dbReference>
<comment type="caution">
    <text evidence="1">The sequence shown here is derived from an EMBL/GenBank/DDBJ whole genome shotgun (WGS) entry which is preliminary data.</text>
</comment>
<gene>
    <name evidence="1" type="ORF">QPX23_02040</name>
</gene>
<keyword evidence="2" id="KW-1185">Reference proteome</keyword>
<dbReference type="Proteomes" id="UP001239759">
    <property type="component" value="Unassembled WGS sequence"/>
</dbReference>
<sequence>MHHSDHGSQYVSVVYNERGAQHEITAPTGTVGDWYDNALAENVNGPSQERACPYSQVG</sequence>
<reference evidence="1 2" key="1">
    <citation type="submission" date="2023-05" db="EMBL/GenBank/DDBJ databases">
        <title>Metabolic capabilities are highly conserved among human nasal-associated Corynebacterium species in pangenomic analyses.</title>
        <authorList>
            <person name="Tran T.H."/>
            <person name="Roberts A.Q."/>
            <person name="Escapa I.F."/>
            <person name="Gao W."/>
            <person name="Conlan S."/>
            <person name="Kong H."/>
            <person name="Segre J.A."/>
            <person name="Kelly M.S."/>
            <person name="Lemon K.P."/>
        </authorList>
    </citation>
    <scope>NUCLEOTIDE SEQUENCE [LARGE SCALE GENOMIC DNA]</scope>
    <source>
        <strain evidence="1 2">KPL3772</strain>
    </source>
</reference>
<proteinExistence type="predicted"/>
<organism evidence="1 2">
    <name type="scientific">Corynebacterium pseudodiphtheriticum</name>
    <dbReference type="NCBI Taxonomy" id="37637"/>
    <lineage>
        <taxon>Bacteria</taxon>
        <taxon>Bacillati</taxon>
        <taxon>Actinomycetota</taxon>
        <taxon>Actinomycetes</taxon>
        <taxon>Mycobacteriales</taxon>
        <taxon>Corynebacteriaceae</taxon>
        <taxon>Corynebacterium</taxon>
    </lineage>
</organism>
<evidence type="ECO:0008006" key="3">
    <source>
        <dbReference type="Google" id="ProtNLM"/>
    </source>
</evidence>